<dbReference type="RefSeq" id="WP_168054527.1">
    <property type="nucleotide sequence ID" value="NZ_JAAOZT010000005.1"/>
</dbReference>
<evidence type="ECO:0000313" key="3">
    <source>
        <dbReference type="EMBL" id="MBB5201913.1"/>
    </source>
</evidence>
<feature type="chain" id="PRO_5032320350" description="Type IV pilus biogenesis protein PilP" evidence="2">
    <location>
        <begin position="24"/>
        <end position="186"/>
    </location>
</feature>
<sequence length="186" mass="19861">MKIPLYLRVLLPLTIVACGYAMLTEDAQEDPPHVDTRSPKVKPQRAIGSAKNDGLPELTALASRNLFPYQGPPIIAPVANADAGMGAGGAAVIQPPPEPVRAPPIPFTVSGVWVDGAQRKIILSKGEQTIILCQGCGKLESPQVGDVLVPNYRLDKIENERITFTYLPLQLAQSVDIDRAMSGTGN</sequence>
<evidence type="ECO:0000256" key="1">
    <source>
        <dbReference type="SAM" id="MobiDB-lite"/>
    </source>
</evidence>
<dbReference type="Proteomes" id="UP000571084">
    <property type="component" value="Unassembled WGS sequence"/>
</dbReference>
<evidence type="ECO:0000256" key="2">
    <source>
        <dbReference type="SAM" id="SignalP"/>
    </source>
</evidence>
<comment type="caution">
    <text evidence="3">The sequence shown here is derived from an EMBL/GenBank/DDBJ whole genome shotgun (WGS) entry which is preliminary data.</text>
</comment>
<reference evidence="3 4" key="1">
    <citation type="submission" date="2020-08" db="EMBL/GenBank/DDBJ databases">
        <title>Genomic Encyclopedia of Type Strains, Phase IV (KMG-IV): sequencing the most valuable type-strain genomes for metagenomic binning, comparative biology and taxonomic classification.</title>
        <authorList>
            <person name="Goeker M."/>
        </authorList>
    </citation>
    <scope>NUCLEOTIDE SEQUENCE [LARGE SCALE GENOMIC DNA]</scope>
    <source>
        <strain evidence="3 4">DSM 23240</strain>
    </source>
</reference>
<dbReference type="AlphaFoldDB" id="A0A840RWE7"/>
<keyword evidence="2" id="KW-0732">Signal</keyword>
<proteinExistence type="predicted"/>
<keyword evidence="4" id="KW-1185">Reference proteome</keyword>
<evidence type="ECO:0000313" key="4">
    <source>
        <dbReference type="Proteomes" id="UP000571084"/>
    </source>
</evidence>
<name>A0A840RWE7_9BURK</name>
<feature type="signal peptide" evidence="2">
    <location>
        <begin position="1"/>
        <end position="23"/>
    </location>
</feature>
<gene>
    <name evidence="3" type="ORF">HNR39_003775</name>
</gene>
<dbReference type="EMBL" id="JACHHQ010000009">
    <property type="protein sequence ID" value="MBB5201913.1"/>
    <property type="molecule type" value="Genomic_DNA"/>
</dbReference>
<evidence type="ECO:0008006" key="5">
    <source>
        <dbReference type="Google" id="ProtNLM"/>
    </source>
</evidence>
<accession>A0A840RWE7</accession>
<organism evidence="3 4">
    <name type="scientific">Glaciimonas immobilis</name>
    <dbReference type="NCBI Taxonomy" id="728004"/>
    <lineage>
        <taxon>Bacteria</taxon>
        <taxon>Pseudomonadati</taxon>
        <taxon>Pseudomonadota</taxon>
        <taxon>Betaproteobacteria</taxon>
        <taxon>Burkholderiales</taxon>
        <taxon>Oxalobacteraceae</taxon>
        <taxon>Glaciimonas</taxon>
    </lineage>
</organism>
<feature type="region of interest" description="Disordered" evidence="1">
    <location>
        <begin position="28"/>
        <end position="51"/>
    </location>
</feature>
<protein>
    <recommendedName>
        <fullName evidence="5">Type IV pilus biogenesis protein PilP</fullName>
    </recommendedName>
</protein>